<keyword evidence="1" id="KW-0103">Bromodomain</keyword>
<accession>A0A8X8X983</accession>
<name>A0A8X8X983_SALSN</name>
<dbReference type="AlphaFoldDB" id="A0A8X8X983"/>
<gene>
    <name evidence="2" type="ORF">SASPL_130558</name>
</gene>
<protein>
    <recommendedName>
        <fullName evidence="4">Bromo domain-containing protein</fullName>
    </recommendedName>
</protein>
<reference evidence="2" key="1">
    <citation type="submission" date="2018-01" db="EMBL/GenBank/DDBJ databases">
        <authorList>
            <person name="Mao J.F."/>
        </authorList>
    </citation>
    <scope>NUCLEOTIDE SEQUENCE</scope>
    <source>
        <strain evidence="2">Huo1</strain>
        <tissue evidence="2">Leaf</tissue>
    </source>
</reference>
<evidence type="ECO:0000313" key="2">
    <source>
        <dbReference type="EMBL" id="KAG6407566.1"/>
    </source>
</evidence>
<dbReference type="PANTHER" id="PTHR46136">
    <property type="entry name" value="TRANSCRIPTION FACTOR GTE8"/>
    <property type="match status" value="1"/>
</dbReference>
<evidence type="ECO:0000256" key="1">
    <source>
        <dbReference type="ARBA" id="ARBA00023117"/>
    </source>
</evidence>
<dbReference type="InterPro" id="IPR036427">
    <property type="entry name" value="Bromodomain-like_sf"/>
</dbReference>
<comment type="caution">
    <text evidence="2">The sequence shown here is derived from an EMBL/GenBank/DDBJ whole genome shotgun (WGS) entry which is preliminary data.</text>
</comment>
<dbReference type="Gene3D" id="1.20.920.10">
    <property type="entry name" value="Bromodomain-like"/>
    <property type="match status" value="1"/>
</dbReference>
<evidence type="ECO:0000313" key="3">
    <source>
        <dbReference type="Proteomes" id="UP000298416"/>
    </source>
</evidence>
<dbReference type="SUPFAM" id="SSF47370">
    <property type="entry name" value="Bromodomain"/>
    <property type="match status" value="1"/>
</dbReference>
<dbReference type="Proteomes" id="UP000298416">
    <property type="component" value="Unassembled WGS sequence"/>
</dbReference>
<evidence type="ECO:0008006" key="4">
    <source>
        <dbReference type="Google" id="ProtNLM"/>
    </source>
</evidence>
<dbReference type="InterPro" id="IPR052442">
    <property type="entry name" value="Env_Response_Regulator"/>
</dbReference>
<dbReference type="EMBL" id="PNBA02000011">
    <property type="protein sequence ID" value="KAG6407566.1"/>
    <property type="molecule type" value="Genomic_DNA"/>
</dbReference>
<proteinExistence type="predicted"/>
<keyword evidence="3" id="KW-1185">Reference proteome</keyword>
<organism evidence="2">
    <name type="scientific">Salvia splendens</name>
    <name type="common">Scarlet sage</name>
    <dbReference type="NCBI Taxonomy" id="180675"/>
    <lineage>
        <taxon>Eukaryota</taxon>
        <taxon>Viridiplantae</taxon>
        <taxon>Streptophyta</taxon>
        <taxon>Embryophyta</taxon>
        <taxon>Tracheophyta</taxon>
        <taxon>Spermatophyta</taxon>
        <taxon>Magnoliopsida</taxon>
        <taxon>eudicotyledons</taxon>
        <taxon>Gunneridae</taxon>
        <taxon>Pentapetalae</taxon>
        <taxon>asterids</taxon>
        <taxon>lamiids</taxon>
        <taxon>Lamiales</taxon>
        <taxon>Lamiaceae</taxon>
        <taxon>Nepetoideae</taxon>
        <taxon>Mentheae</taxon>
        <taxon>Salviinae</taxon>
        <taxon>Salvia</taxon>
        <taxon>Salvia subgen. Calosphace</taxon>
        <taxon>core Calosphace</taxon>
    </lineage>
</organism>
<sequence>MYSAANQFADDMVLTFGNAMSYHPPTSKLYRCARLLDCNFRRSWEILAPKLKLIKPEKTTLSGVNRCQEQLEAASMASRERERNAARMALEKIKKTVVIDSPPNLLREMDILFGCYSNPKSLEKIGFCLKQNYVKEDESRRGRY</sequence>
<dbReference type="PANTHER" id="PTHR46136:SF19">
    <property type="entry name" value="TRANSCRIPTION FACTOR GTE12"/>
    <property type="match status" value="1"/>
</dbReference>
<reference evidence="2" key="2">
    <citation type="submission" date="2020-08" db="EMBL/GenBank/DDBJ databases">
        <title>Plant Genome Project.</title>
        <authorList>
            <person name="Zhang R.-G."/>
        </authorList>
    </citation>
    <scope>NUCLEOTIDE SEQUENCE</scope>
    <source>
        <strain evidence="2">Huo1</strain>
        <tissue evidence="2">Leaf</tissue>
    </source>
</reference>